<keyword evidence="2" id="KW-0255">Endonuclease</keyword>
<accession>A0A1D9FTS6</accession>
<keyword evidence="2" id="KW-0378">Hydrolase</keyword>
<dbReference type="GO" id="GO:0004519">
    <property type="term" value="F:endonuclease activity"/>
    <property type="evidence" value="ECO:0007669"/>
    <property type="project" value="UniProtKB-KW"/>
</dbReference>
<dbReference type="Gene3D" id="3.90.1570.10">
    <property type="entry name" value="tt1808, chain A"/>
    <property type="match status" value="1"/>
</dbReference>
<name>A0A1D9FTS6_MOOP1</name>
<gene>
    <name evidence="2" type="ORF">BJP36_01500</name>
</gene>
<dbReference type="EMBL" id="CP017708">
    <property type="protein sequence ID" value="AOY78762.1"/>
    <property type="molecule type" value="Genomic_DNA"/>
</dbReference>
<dbReference type="CDD" id="cd06260">
    <property type="entry name" value="DUF820-like"/>
    <property type="match status" value="1"/>
</dbReference>
<dbReference type="AlphaFoldDB" id="A0A1D9FTS6"/>
<dbReference type="InterPro" id="IPR008538">
    <property type="entry name" value="Uma2"/>
</dbReference>
<protein>
    <submittedName>
        <fullName evidence="2">Uma2 family endonuclease</fullName>
    </submittedName>
</protein>
<feature type="domain" description="Putative restriction endonuclease" evidence="1">
    <location>
        <begin position="32"/>
        <end position="158"/>
    </location>
</feature>
<dbReference type="Pfam" id="PF05685">
    <property type="entry name" value="Uma2"/>
    <property type="match status" value="1"/>
</dbReference>
<dbReference type="InterPro" id="IPR012296">
    <property type="entry name" value="Nuclease_put_TT1808"/>
</dbReference>
<evidence type="ECO:0000313" key="3">
    <source>
        <dbReference type="Proteomes" id="UP000176944"/>
    </source>
</evidence>
<organism evidence="2 3">
    <name type="scientific">Moorena producens (strain JHB)</name>
    <dbReference type="NCBI Taxonomy" id="1454205"/>
    <lineage>
        <taxon>Bacteria</taxon>
        <taxon>Bacillati</taxon>
        <taxon>Cyanobacteriota</taxon>
        <taxon>Cyanophyceae</taxon>
        <taxon>Coleofasciculales</taxon>
        <taxon>Coleofasciculaceae</taxon>
        <taxon>Moorena</taxon>
    </lineage>
</organism>
<reference evidence="3" key="1">
    <citation type="submission" date="2016-10" db="EMBL/GenBank/DDBJ databases">
        <title>Comparative genomics uncovers the prolific and rare metabolic potential of the cyanobacterial genus Moorea.</title>
        <authorList>
            <person name="Leao T."/>
            <person name="Castelao G."/>
            <person name="Korobeynikov A."/>
            <person name="Monroe E.A."/>
            <person name="Podell S."/>
            <person name="Glukhov E."/>
            <person name="Allen E."/>
            <person name="Gerwick W.H."/>
            <person name="Gerwick L."/>
        </authorList>
    </citation>
    <scope>NUCLEOTIDE SEQUENCE [LARGE SCALE GENOMIC DNA]</scope>
    <source>
        <strain evidence="3">JHB</strain>
    </source>
</reference>
<evidence type="ECO:0000313" key="2">
    <source>
        <dbReference type="EMBL" id="AOY78762.1"/>
    </source>
</evidence>
<keyword evidence="2" id="KW-0540">Nuclease</keyword>
<proteinExistence type="predicted"/>
<dbReference type="PANTHER" id="PTHR47152:SF4">
    <property type="entry name" value="SLR0445 PROTEIN"/>
    <property type="match status" value="1"/>
</dbReference>
<dbReference type="Proteomes" id="UP000176944">
    <property type="component" value="Chromosome"/>
</dbReference>
<sequence length="193" mass="21711">MTYVVDKQTDQRLVHSGLSWHNFKSIQVGFVNSPGIRLFYYRGEVEILAVSQDHEAFSGVIALLLGTYFVEKQIEFTPTGSFTQEKEGEASAQADQSYLIGRSSGVIADLSIEVVFTSGNQSKLSRYQTLGVPEVWFWEDGVFALYHLRSDGYEKISQSQVLPDLDIDLLSRCLMMASKVEAIRHFRQAISEA</sequence>
<dbReference type="PANTHER" id="PTHR47152">
    <property type="entry name" value="SLR2084 PROTEIN-RELATED"/>
    <property type="match status" value="1"/>
</dbReference>
<evidence type="ECO:0000259" key="1">
    <source>
        <dbReference type="Pfam" id="PF05685"/>
    </source>
</evidence>